<dbReference type="PANTHER" id="PTHR13887">
    <property type="entry name" value="GLUTATHIONE S-TRANSFERASE KAPPA"/>
    <property type="match status" value="1"/>
</dbReference>
<evidence type="ECO:0000313" key="6">
    <source>
        <dbReference type="EMBL" id="GAA4001389.1"/>
    </source>
</evidence>
<dbReference type="InterPro" id="IPR001853">
    <property type="entry name" value="DSBA-like_thioredoxin_dom"/>
</dbReference>
<dbReference type="InterPro" id="IPR013766">
    <property type="entry name" value="Thioredoxin_domain"/>
</dbReference>
<comment type="caution">
    <text evidence="6">The sequence shown here is derived from an EMBL/GenBank/DDBJ whole genome shotgun (WGS) entry which is preliminary data.</text>
</comment>
<dbReference type="PROSITE" id="PS51352">
    <property type="entry name" value="THIOREDOXIN_2"/>
    <property type="match status" value="1"/>
</dbReference>
<dbReference type="PANTHER" id="PTHR13887:SF14">
    <property type="entry name" value="DISULFIDE BOND FORMATION PROTEIN D"/>
    <property type="match status" value="1"/>
</dbReference>
<name>A0ABP7RRX2_9SPHN</name>
<accession>A0ABP7RRX2</accession>
<evidence type="ECO:0000256" key="3">
    <source>
        <dbReference type="ARBA" id="ARBA00023157"/>
    </source>
</evidence>
<dbReference type="Proteomes" id="UP001501310">
    <property type="component" value="Unassembled WGS sequence"/>
</dbReference>
<keyword evidence="7" id="KW-1185">Reference proteome</keyword>
<keyword evidence="2" id="KW-0560">Oxidoreductase</keyword>
<dbReference type="SUPFAM" id="SSF52833">
    <property type="entry name" value="Thioredoxin-like"/>
    <property type="match status" value="1"/>
</dbReference>
<organism evidence="6 7">
    <name type="scientific">Sphingomonas humi</name>
    <dbReference type="NCBI Taxonomy" id="335630"/>
    <lineage>
        <taxon>Bacteria</taxon>
        <taxon>Pseudomonadati</taxon>
        <taxon>Pseudomonadota</taxon>
        <taxon>Alphaproteobacteria</taxon>
        <taxon>Sphingomonadales</taxon>
        <taxon>Sphingomonadaceae</taxon>
        <taxon>Sphingomonas</taxon>
    </lineage>
</organism>
<dbReference type="Pfam" id="PF01323">
    <property type="entry name" value="DSBA"/>
    <property type="match status" value="1"/>
</dbReference>
<dbReference type="InterPro" id="IPR036249">
    <property type="entry name" value="Thioredoxin-like_sf"/>
</dbReference>
<reference evidence="7" key="1">
    <citation type="journal article" date="2019" name="Int. J. Syst. Evol. Microbiol.">
        <title>The Global Catalogue of Microorganisms (GCM) 10K type strain sequencing project: providing services to taxonomists for standard genome sequencing and annotation.</title>
        <authorList>
            <consortium name="The Broad Institute Genomics Platform"/>
            <consortium name="The Broad Institute Genome Sequencing Center for Infectious Disease"/>
            <person name="Wu L."/>
            <person name="Ma J."/>
        </authorList>
    </citation>
    <scope>NUCLEOTIDE SEQUENCE [LARGE SCALE GENOMIC DNA]</scope>
    <source>
        <strain evidence="7">JCM 16603</strain>
    </source>
</reference>
<dbReference type="Gene3D" id="3.40.30.10">
    <property type="entry name" value="Glutaredoxin"/>
    <property type="match status" value="1"/>
</dbReference>
<proteinExistence type="predicted"/>
<protein>
    <submittedName>
        <fullName evidence="6">DsbA family protein</fullName>
    </submittedName>
</protein>
<feature type="domain" description="Thioredoxin" evidence="5">
    <location>
        <begin position="59"/>
        <end position="235"/>
    </location>
</feature>
<evidence type="ECO:0000259" key="5">
    <source>
        <dbReference type="PROSITE" id="PS51352"/>
    </source>
</evidence>
<dbReference type="EMBL" id="BAAAZD010000001">
    <property type="protein sequence ID" value="GAA4001389.1"/>
    <property type="molecule type" value="Genomic_DNA"/>
</dbReference>
<dbReference type="CDD" id="cd03023">
    <property type="entry name" value="DsbA_Com1_like"/>
    <property type="match status" value="1"/>
</dbReference>
<evidence type="ECO:0000256" key="1">
    <source>
        <dbReference type="ARBA" id="ARBA00022729"/>
    </source>
</evidence>
<evidence type="ECO:0000313" key="7">
    <source>
        <dbReference type="Proteomes" id="UP001501310"/>
    </source>
</evidence>
<dbReference type="RefSeq" id="WP_344709103.1">
    <property type="nucleotide sequence ID" value="NZ_BAAAZD010000001.1"/>
</dbReference>
<evidence type="ECO:0000256" key="2">
    <source>
        <dbReference type="ARBA" id="ARBA00023002"/>
    </source>
</evidence>
<keyword evidence="1" id="KW-0732">Signal</keyword>
<keyword evidence="3" id="KW-1015">Disulfide bond</keyword>
<evidence type="ECO:0000256" key="4">
    <source>
        <dbReference type="ARBA" id="ARBA00023284"/>
    </source>
</evidence>
<gene>
    <name evidence="6" type="ORF">GCM10022211_10350</name>
</gene>
<keyword evidence="4" id="KW-0676">Redox-active center</keyword>
<sequence>MSEAKGGSNWGALLTGAAGGAIATLALAVAAVQGGWADRLVRKAMIDNPTILVDTADALRATQHAPVLAANRAAIETPFGSSWEGAKDADVTLVEFYDYACGYCKASLPVIDRLVKEDPRLRVVYREFPILGPDSEAASRMALAASGAGRFMAFHDALYAAGRPSQATLAKAAASAGLPAAIPSSPEIDAELRKNFQLAQQLGATGTPLFIVGDKVLNGAVGYDALKTAIDEARAAKRG</sequence>